<protein>
    <submittedName>
        <fullName evidence="5">HK97 family phage prohead protease</fullName>
    </submittedName>
</protein>
<dbReference type="SUPFAM" id="SSF50789">
    <property type="entry name" value="Herpes virus serine proteinase, assemblin"/>
    <property type="match status" value="1"/>
</dbReference>
<keyword evidence="1" id="KW-1188">Viral release from host cell</keyword>
<sequence>MKPGLPIIRERKFLAEPLNAVDVDGVFEGYASLFGTADLGKDVVMPGAFSDSLRKRGASAVRLLWQHDPGQPIGRWLTIEEDQRGLRVRGKLSLAVERAREIHALMREGAVDGLSIGFRVERARSERPTGLRRLEKLDLWEISVVTFPMLPDARVETVKHTEPTLAASIRRATVRLLS</sequence>
<keyword evidence="6" id="KW-1185">Reference proteome</keyword>
<comment type="caution">
    <text evidence="5">The sequence shown here is derived from an EMBL/GenBank/DDBJ whole genome shotgun (WGS) entry which is preliminary data.</text>
</comment>
<evidence type="ECO:0000256" key="2">
    <source>
        <dbReference type="ARBA" id="ARBA00022670"/>
    </source>
</evidence>
<evidence type="ECO:0000313" key="5">
    <source>
        <dbReference type="EMBL" id="MBA1158063.1"/>
    </source>
</evidence>
<accession>A0A838BT45</accession>
<keyword evidence="3" id="KW-0378">Hydrolase</keyword>
<dbReference type="RefSeq" id="WP_181053490.1">
    <property type="nucleotide sequence ID" value="NZ_JACDXJ010000001.1"/>
</dbReference>
<dbReference type="InterPro" id="IPR006433">
    <property type="entry name" value="Prohead_protease"/>
</dbReference>
<dbReference type="AlphaFoldDB" id="A0A838BT45"/>
<organism evidence="5 6">
    <name type="scientific">Microvirga mediterraneensis</name>
    <dbReference type="NCBI Taxonomy" id="2754695"/>
    <lineage>
        <taxon>Bacteria</taxon>
        <taxon>Pseudomonadati</taxon>
        <taxon>Pseudomonadota</taxon>
        <taxon>Alphaproteobacteria</taxon>
        <taxon>Hyphomicrobiales</taxon>
        <taxon>Methylobacteriaceae</taxon>
        <taxon>Microvirga</taxon>
    </lineage>
</organism>
<dbReference type="Proteomes" id="UP000572984">
    <property type="component" value="Unassembled WGS sequence"/>
</dbReference>
<evidence type="ECO:0000256" key="1">
    <source>
        <dbReference type="ARBA" id="ARBA00022612"/>
    </source>
</evidence>
<dbReference type="GO" id="GO:0008233">
    <property type="term" value="F:peptidase activity"/>
    <property type="evidence" value="ECO:0007669"/>
    <property type="project" value="UniProtKB-KW"/>
</dbReference>
<dbReference type="InterPro" id="IPR054613">
    <property type="entry name" value="Peptidase_S78_dom"/>
</dbReference>
<dbReference type="Pfam" id="PF04586">
    <property type="entry name" value="Peptidase_S78"/>
    <property type="match status" value="1"/>
</dbReference>
<evidence type="ECO:0000313" key="6">
    <source>
        <dbReference type="Proteomes" id="UP000572984"/>
    </source>
</evidence>
<proteinExistence type="predicted"/>
<dbReference type="NCBIfam" id="TIGR01543">
    <property type="entry name" value="proheadase_HK97"/>
    <property type="match status" value="1"/>
</dbReference>
<dbReference type="EMBL" id="JACDXJ010000001">
    <property type="protein sequence ID" value="MBA1158063.1"/>
    <property type="molecule type" value="Genomic_DNA"/>
</dbReference>
<gene>
    <name evidence="5" type="ORF">H0S73_18300</name>
</gene>
<evidence type="ECO:0000259" key="4">
    <source>
        <dbReference type="Pfam" id="PF04586"/>
    </source>
</evidence>
<evidence type="ECO:0000256" key="3">
    <source>
        <dbReference type="ARBA" id="ARBA00022801"/>
    </source>
</evidence>
<name>A0A838BT45_9HYPH</name>
<keyword evidence="2 5" id="KW-0645">Protease</keyword>
<reference evidence="5 6" key="1">
    <citation type="submission" date="2020-07" db="EMBL/GenBank/DDBJ databases">
        <title>Draft genome and description of Microvirga mediterraneensis Marseille-Q2068 sp. nov.</title>
        <authorList>
            <person name="Boxberger M."/>
        </authorList>
    </citation>
    <scope>NUCLEOTIDE SEQUENCE [LARGE SCALE GENOMIC DNA]</scope>
    <source>
        <strain evidence="5 6">Marseille-Q2068</strain>
    </source>
</reference>
<dbReference type="GO" id="GO:0006508">
    <property type="term" value="P:proteolysis"/>
    <property type="evidence" value="ECO:0007669"/>
    <property type="project" value="UniProtKB-KW"/>
</dbReference>
<feature type="domain" description="Prohead serine protease" evidence="4">
    <location>
        <begin position="24"/>
        <end position="160"/>
    </location>
</feature>